<keyword evidence="12" id="KW-1185">Reference proteome</keyword>
<evidence type="ECO:0000313" key="11">
    <source>
        <dbReference type="EMBL" id="CAH3164776.1"/>
    </source>
</evidence>
<evidence type="ECO:0000256" key="5">
    <source>
        <dbReference type="ARBA" id="ARBA00022692"/>
    </source>
</evidence>
<keyword evidence="8 10" id="KW-0333">Golgi apparatus</keyword>
<proteinExistence type="inferred from homology"/>
<dbReference type="PANTHER" id="PTHR11214:SF376">
    <property type="entry name" value="HEXOSYLTRANSFERASE"/>
    <property type="match status" value="1"/>
</dbReference>
<keyword evidence="3 10" id="KW-0328">Glycosyltransferase</keyword>
<organism evidence="11 12">
    <name type="scientific">Porites lobata</name>
    <dbReference type="NCBI Taxonomy" id="104759"/>
    <lineage>
        <taxon>Eukaryota</taxon>
        <taxon>Metazoa</taxon>
        <taxon>Cnidaria</taxon>
        <taxon>Anthozoa</taxon>
        <taxon>Hexacorallia</taxon>
        <taxon>Scleractinia</taxon>
        <taxon>Fungiina</taxon>
        <taxon>Poritidae</taxon>
        <taxon>Porites</taxon>
    </lineage>
</organism>
<dbReference type="EC" id="2.4.1.-" evidence="10"/>
<accession>A0ABN8QHP8</accession>
<evidence type="ECO:0000256" key="8">
    <source>
        <dbReference type="ARBA" id="ARBA00023034"/>
    </source>
</evidence>
<evidence type="ECO:0000256" key="10">
    <source>
        <dbReference type="RuleBase" id="RU363063"/>
    </source>
</evidence>
<comment type="caution">
    <text evidence="11">The sequence shown here is derived from an EMBL/GenBank/DDBJ whole genome shotgun (WGS) entry which is preliminary data.</text>
</comment>
<comment type="subcellular location">
    <subcellularLocation>
        <location evidence="1 10">Golgi apparatus membrane</location>
        <topology evidence="1 10">Single-pass type II membrane protein</topology>
    </subcellularLocation>
</comment>
<feature type="transmembrane region" description="Helical" evidence="10">
    <location>
        <begin position="7"/>
        <end position="28"/>
    </location>
</feature>
<keyword evidence="9 10" id="KW-0472">Membrane</keyword>
<dbReference type="PANTHER" id="PTHR11214">
    <property type="entry name" value="BETA-1,3-N-ACETYLGLUCOSAMINYLTRANSFERASE"/>
    <property type="match status" value="1"/>
</dbReference>
<keyword evidence="7 10" id="KW-1133">Transmembrane helix</keyword>
<dbReference type="EMBL" id="CALNXK010000130">
    <property type="protein sequence ID" value="CAH3164776.1"/>
    <property type="molecule type" value="Genomic_DNA"/>
</dbReference>
<keyword evidence="6" id="KW-0735">Signal-anchor</keyword>
<sequence length="397" mass="45938">MRLSKTGSSLFAAIVFVEFIALILYNIYYSDMWIQNRGQNFKVNSVQQFTASLQMKANKTFVFGENSSELTLLKNIRSQCSQLTFSFVSPVIQPRFEEKDLTSIFLLVLTVSGAGRLNRERRNVIRKTWANKTRHHASRLWKHIFVLGKTHNSELDKEIMQESSVFNDVLVLDVAENYDNLVIKTFSGLLWGLVHVNPRLLLKTDDDVYIRIPYLITWLELYATELFYGGFSIGDAQVRRSASQKNYVTKDCLDIEYYPPYCSGPFYVVSASALRSIFQSMKKWKAILAEDAYLGILAHESGLPAVDIPGFNPFRSLQDYGKCHWSSAVALGHSFDFLEFSYVENKLQEYSDLPRYYYQCVMTDWAAFIFLFFIPSFVFLIFLTVVKVRTLQTRRLF</sequence>
<evidence type="ECO:0000313" key="12">
    <source>
        <dbReference type="Proteomes" id="UP001159405"/>
    </source>
</evidence>
<evidence type="ECO:0000256" key="3">
    <source>
        <dbReference type="ARBA" id="ARBA00022676"/>
    </source>
</evidence>
<evidence type="ECO:0000256" key="6">
    <source>
        <dbReference type="ARBA" id="ARBA00022968"/>
    </source>
</evidence>
<name>A0ABN8QHP8_9CNID</name>
<evidence type="ECO:0000256" key="4">
    <source>
        <dbReference type="ARBA" id="ARBA00022679"/>
    </source>
</evidence>
<dbReference type="InterPro" id="IPR002659">
    <property type="entry name" value="Glyco_trans_31"/>
</dbReference>
<evidence type="ECO:0000256" key="7">
    <source>
        <dbReference type="ARBA" id="ARBA00022989"/>
    </source>
</evidence>
<feature type="transmembrane region" description="Helical" evidence="10">
    <location>
        <begin position="365"/>
        <end position="386"/>
    </location>
</feature>
<reference evidence="11 12" key="1">
    <citation type="submission" date="2022-05" db="EMBL/GenBank/DDBJ databases">
        <authorList>
            <consortium name="Genoscope - CEA"/>
            <person name="William W."/>
        </authorList>
    </citation>
    <scope>NUCLEOTIDE SEQUENCE [LARGE SCALE GENOMIC DNA]</scope>
</reference>
<dbReference type="Gene3D" id="3.90.550.50">
    <property type="match status" value="1"/>
</dbReference>
<keyword evidence="5 10" id="KW-0812">Transmembrane</keyword>
<evidence type="ECO:0000256" key="2">
    <source>
        <dbReference type="ARBA" id="ARBA00008661"/>
    </source>
</evidence>
<evidence type="ECO:0000256" key="1">
    <source>
        <dbReference type="ARBA" id="ARBA00004323"/>
    </source>
</evidence>
<comment type="caution">
    <text evidence="10">Lacks conserved residue(s) required for the propagation of feature annotation.</text>
</comment>
<dbReference type="Proteomes" id="UP001159405">
    <property type="component" value="Unassembled WGS sequence"/>
</dbReference>
<gene>
    <name evidence="11" type="ORF">PLOB_00006865</name>
</gene>
<keyword evidence="4" id="KW-0808">Transferase</keyword>
<protein>
    <recommendedName>
        <fullName evidence="10">Hexosyltransferase</fullName>
        <ecNumber evidence="10">2.4.1.-</ecNumber>
    </recommendedName>
</protein>
<comment type="similarity">
    <text evidence="2 10">Belongs to the glycosyltransferase 31 family.</text>
</comment>
<dbReference type="Pfam" id="PF01762">
    <property type="entry name" value="Galactosyl_T"/>
    <property type="match status" value="1"/>
</dbReference>
<evidence type="ECO:0000256" key="9">
    <source>
        <dbReference type="ARBA" id="ARBA00023136"/>
    </source>
</evidence>